<evidence type="ECO:0000256" key="3">
    <source>
        <dbReference type="ARBA" id="ARBA00009592"/>
    </source>
</evidence>
<proteinExistence type="inferred from homology"/>
<evidence type="ECO:0000256" key="8">
    <source>
        <dbReference type="ARBA" id="ARBA00022737"/>
    </source>
</evidence>
<keyword evidence="11" id="KW-0325">Glycoprotein</keyword>
<dbReference type="Pfam" id="PF00560">
    <property type="entry name" value="LRR_1"/>
    <property type="match status" value="6"/>
</dbReference>
<dbReference type="InterPro" id="IPR001611">
    <property type="entry name" value="Leu-rich_rpt"/>
</dbReference>
<evidence type="ECO:0000256" key="1">
    <source>
        <dbReference type="ARBA" id="ARBA00004236"/>
    </source>
</evidence>
<feature type="domain" description="Leucine-rich repeat-containing N-terminal plant-type" evidence="14">
    <location>
        <begin position="20"/>
        <end position="53"/>
    </location>
</feature>
<dbReference type="Proteomes" id="UP001497457">
    <property type="component" value="Chromosome 23rd"/>
</dbReference>
<evidence type="ECO:0000256" key="13">
    <source>
        <dbReference type="SAM" id="SignalP"/>
    </source>
</evidence>
<evidence type="ECO:0000256" key="10">
    <source>
        <dbReference type="ARBA" id="ARBA00023136"/>
    </source>
</evidence>
<gene>
    <name evidence="15" type="ORF">URODEC1_LOCUS58814</name>
</gene>
<evidence type="ECO:0000256" key="9">
    <source>
        <dbReference type="ARBA" id="ARBA00022989"/>
    </source>
</evidence>
<evidence type="ECO:0000256" key="7">
    <source>
        <dbReference type="ARBA" id="ARBA00022729"/>
    </source>
</evidence>
<comment type="subcellular location">
    <subcellularLocation>
        <location evidence="1">Cell membrane</location>
    </subcellularLocation>
    <subcellularLocation>
        <location evidence="2">Membrane</location>
        <topology evidence="2">Single-pass type I membrane protein</topology>
    </subcellularLocation>
</comment>
<dbReference type="Pfam" id="PF13855">
    <property type="entry name" value="LRR_8"/>
    <property type="match status" value="1"/>
</dbReference>
<evidence type="ECO:0000256" key="2">
    <source>
        <dbReference type="ARBA" id="ARBA00004479"/>
    </source>
</evidence>
<dbReference type="SUPFAM" id="SSF52058">
    <property type="entry name" value="L domain-like"/>
    <property type="match status" value="1"/>
</dbReference>
<reference evidence="15" key="1">
    <citation type="submission" date="2024-10" db="EMBL/GenBank/DDBJ databases">
        <authorList>
            <person name="Ryan C."/>
        </authorList>
    </citation>
    <scope>NUCLEOTIDE SEQUENCE [LARGE SCALE GENOMIC DNA]</scope>
</reference>
<dbReference type="FunFam" id="3.80.10.10:FF:000213">
    <property type="entry name" value="Tyrosine-sulfated glycopeptide receptor 1"/>
    <property type="match status" value="1"/>
</dbReference>
<dbReference type="InterPro" id="IPR013210">
    <property type="entry name" value="LRR_N_plant-typ"/>
</dbReference>
<dbReference type="PANTHER" id="PTHR48063">
    <property type="entry name" value="LRR RECEPTOR-LIKE KINASE"/>
    <property type="match status" value="1"/>
</dbReference>
<feature type="signal peptide" evidence="13">
    <location>
        <begin position="1"/>
        <end position="18"/>
    </location>
</feature>
<dbReference type="PRINTS" id="PR00019">
    <property type="entry name" value="LEURICHRPT"/>
</dbReference>
<dbReference type="Gene3D" id="3.80.10.10">
    <property type="entry name" value="Ribonuclease Inhibitor"/>
    <property type="match status" value="2"/>
</dbReference>
<accession>A0ABC9AW57</accession>
<organism evidence="15 16">
    <name type="scientific">Urochloa decumbens</name>
    <dbReference type="NCBI Taxonomy" id="240449"/>
    <lineage>
        <taxon>Eukaryota</taxon>
        <taxon>Viridiplantae</taxon>
        <taxon>Streptophyta</taxon>
        <taxon>Embryophyta</taxon>
        <taxon>Tracheophyta</taxon>
        <taxon>Spermatophyta</taxon>
        <taxon>Magnoliopsida</taxon>
        <taxon>Liliopsida</taxon>
        <taxon>Poales</taxon>
        <taxon>Poaceae</taxon>
        <taxon>PACMAD clade</taxon>
        <taxon>Panicoideae</taxon>
        <taxon>Panicodae</taxon>
        <taxon>Paniceae</taxon>
        <taxon>Melinidinae</taxon>
        <taxon>Urochloa</taxon>
    </lineage>
</organism>
<keyword evidence="9 12" id="KW-1133">Transmembrane helix</keyword>
<keyword evidence="7 13" id="KW-0732">Signal</keyword>
<dbReference type="Pfam" id="PF08263">
    <property type="entry name" value="LRRNT_2"/>
    <property type="match status" value="1"/>
</dbReference>
<evidence type="ECO:0000256" key="5">
    <source>
        <dbReference type="ARBA" id="ARBA00022614"/>
    </source>
</evidence>
<evidence type="ECO:0000256" key="11">
    <source>
        <dbReference type="ARBA" id="ARBA00023180"/>
    </source>
</evidence>
<dbReference type="PANTHER" id="PTHR48063:SF90">
    <property type="entry name" value="OS11G0565920 PROTEIN"/>
    <property type="match status" value="1"/>
</dbReference>
<dbReference type="GO" id="GO:0005886">
    <property type="term" value="C:plasma membrane"/>
    <property type="evidence" value="ECO:0007669"/>
    <property type="project" value="UniProtKB-SubCell"/>
</dbReference>
<keyword evidence="4" id="KW-1003">Cell membrane</keyword>
<keyword evidence="6 12" id="KW-0812">Transmembrane</keyword>
<feature type="transmembrane region" description="Helical" evidence="12">
    <location>
        <begin position="608"/>
        <end position="629"/>
    </location>
</feature>
<sequence length="666" mass="74776">MDPAAKLLLLHVLAGASCMPHERDALLAFKHLLASWRKDGEADCCRWRGVRCSNRNGHVLKLQLGNVHASDLYQLTNTALVGQISHSLLSLDHLVHLDLSMNYLNGSSSSHIPVLELYGELEISQPLRKALYGISKIEECRLLWKFLEDKVSSEWLPPFTLEEAALTDCQIGPLFPAWLRFQVNILWVDISSTGLIGKLPDWFSTTFSKATYLDISHNQINGTLPKNMEFMSLEWLYLSSNELTGEIPFLPKNLSMLDLSLNSLSGNLPSIFRTPKLVSLNLFSNHITGDLSGSICELSLYALDLGNNLFEGELPPCFAARTLGFLLLDNNSFSGKFPLFLQNCSQLLFLDLSRNKFSGKLPYWIGGLVGLRYLRLSQNMFSGNISSSIANLTHLHHLNLANNRFSGVIPWGLSNLTAMTGNYVMDPYVDTEPYWLGYDELVHETGQYFTAVTKGQELYYDIRIFEMVSVDLSFNHLSGAIPEEIAYLDALSNLDLSWNHLSGEVPDKIGVMKSLESLDLSKNMLSGEIPSSISNLSYLSYLDLSDNNLTGRIPSGRQLDTLYTEHPSMYSGNSGLCGPPLKKMCSGNNASKQDVHKRSKHDFETMSFYFGLGFGFMLGLWVVLCTLLFKRAWSIAYFRLIDTVYNQMYVTVFITWKSLEREGSTD</sequence>
<evidence type="ECO:0000256" key="6">
    <source>
        <dbReference type="ARBA" id="ARBA00022692"/>
    </source>
</evidence>
<keyword evidence="10 12" id="KW-0472">Membrane</keyword>
<evidence type="ECO:0000259" key="14">
    <source>
        <dbReference type="Pfam" id="PF08263"/>
    </source>
</evidence>
<dbReference type="PROSITE" id="PS51257">
    <property type="entry name" value="PROKAR_LIPOPROTEIN"/>
    <property type="match status" value="1"/>
</dbReference>
<keyword evidence="16" id="KW-1185">Reference proteome</keyword>
<evidence type="ECO:0000313" key="15">
    <source>
        <dbReference type="EMBL" id="CAL4987443.1"/>
    </source>
</evidence>
<dbReference type="InterPro" id="IPR046956">
    <property type="entry name" value="RLP23-like"/>
</dbReference>
<keyword evidence="5" id="KW-0433">Leucine-rich repeat</keyword>
<dbReference type="AlphaFoldDB" id="A0ABC9AW57"/>
<dbReference type="InterPro" id="IPR032675">
    <property type="entry name" value="LRR_dom_sf"/>
</dbReference>
<dbReference type="EMBL" id="OZ075133">
    <property type="protein sequence ID" value="CAL4987443.1"/>
    <property type="molecule type" value="Genomic_DNA"/>
</dbReference>
<evidence type="ECO:0000313" key="16">
    <source>
        <dbReference type="Proteomes" id="UP001497457"/>
    </source>
</evidence>
<evidence type="ECO:0000256" key="4">
    <source>
        <dbReference type="ARBA" id="ARBA00022475"/>
    </source>
</evidence>
<name>A0ABC9AW57_9POAL</name>
<dbReference type="SUPFAM" id="SSF52047">
    <property type="entry name" value="RNI-like"/>
    <property type="match status" value="1"/>
</dbReference>
<feature type="chain" id="PRO_5044882488" description="Leucine-rich repeat-containing N-terminal plant-type domain-containing protein" evidence="13">
    <location>
        <begin position="19"/>
        <end position="666"/>
    </location>
</feature>
<evidence type="ECO:0000256" key="12">
    <source>
        <dbReference type="SAM" id="Phobius"/>
    </source>
</evidence>
<protein>
    <recommendedName>
        <fullName evidence="14">Leucine-rich repeat-containing N-terminal plant-type domain-containing protein</fullName>
    </recommendedName>
</protein>
<keyword evidence="8" id="KW-0677">Repeat</keyword>
<comment type="similarity">
    <text evidence="3">Belongs to the RLP family.</text>
</comment>